<protein>
    <submittedName>
        <fullName evidence="1">Transcriptional regulator</fullName>
    </submittedName>
</protein>
<dbReference type="InterPro" id="IPR010982">
    <property type="entry name" value="Lambda_DNA-bd_dom_sf"/>
</dbReference>
<name>A0A6S6PM04_ACEAC</name>
<dbReference type="EMBL" id="AP023326">
    <property type="protein sequence ID" value="BCI68080.1"/>
    <property type="molecule type" value="Genomic_DNA"/>
</dbReference>
<reference evidence="1 2" key="1">
    <citation type="submission" date="2020-07" db="EMBL/GenBank/DDBJ databases">
        <title>Complete Genome Sequence of an acetic acid bacterium, Acetobacter aceti JCM20276.</title>
        <authorList>
            <person name="Hirose Y."/>
            <person name="Mihara H."/>
        </authorList>
    </citation>
    <scope>NUCLEOTIDE SEQUENCE [LARGE SCALE GENOMIC DNA]</scope>
    <source>
        <strain evidence="1 2">JCM20276</strain>
    </source>
</reference>
<gene>
    <name evidence="1" type="ORF">AAJCM20276_27040</name>
</gene>
<evidence type="ECO:0000313" key="2">
    <source>
        <dbReference type="Proteomes" id="UP000515220"/>
    </source>
</evidence>
<dbReference type="Proteomes" id="UP000515220">
    <property type="component" value="Chromosome"/>
</dbReference>
<sequence length="109" mass="12093">MSKSAFDKIAEGLEEAISVAQGNSEPAHLHVPLEIDVKTIRKKTGLSQDAFASTFAFSVHQVRQWEQGRVRPLGAMRAYLMMIDKDHGIVLRLLNMAQSENESPARKCG</sequence>
<organism evidence="1 2">
    <name type="scientific">Acetobacter aceti</name>
    <dbReference type="NCBI Taxonomy" id="435"/>
    <lineage>
        <taxon>Bacteria</taxon>
        <taxon>Pseudomonadati</taxon>
        <taxon>Pseudomonadota</taxon>
        <taxon>Alphaproteobacteria</taxon>
        <taxon>Acetobacterales</taxon>
        <taxon>Acetobacteraceae</taxon>
        <taxon>Acetobacter</taxon>
        <taxon>Acetobacter subgen. Acetobacter</taxon>
    </lineage>
</organism>
<dbReference type="CDD" id="cd00093">
    <property type="entry name" value="HTH_XRE"/>
    <property type="match status" value="1"/>
</dbReference>
<dbReference type="InterPro" id="IPR001387">
    <property type="entry name" value="Cro/C1-type_HTH"/>
</dbReference>
<dbReference type="RefSeq" id="WP_185229864.1">
    <property type="nucleotide sequence ID" value="NZ_AP023326.1"/>
</dbReference>
<dbReference type="AlphaFoldDB" id="A0A6S6PM04"/>
<dbReference type="GO" id="GO:0003677">
    <property type="term" value="F:DNA binding"/>
    <property type="evidence" value="ECO:0007669"/>
    <property type="project" value="InterPro"/>
</dbReference>
<dbReference type="SUPFAM" id="SSF47413">
    <property type="entry name" value="lambda repressor-like DNA-binding domains"/>
    <property type="match status" value="1"/>
</dbReference>
<proteinExistence type="predicted"/>
<accession>A0A6S6PM04</accession>
<evidence type="ECO:0000313" key="1">
    <source>
        <dbReference type="EMBL" id="BCI68080.1"/>
    </source>
</evidence>
<dbReference type="Gene3D" id="1.10.260.40">
    <property type="entry name" value="lambda repressor-like DNA-binding domains"/>
    <property type="match status" value="1"/>
</dbReference>